<protein>
    <submittedName>
        <fullName evidence="1">YolD-like protein</fullName>
    </submittedName>
</protein>
<evidence type="ECO:0000313" key="2">
    <source>
        <dbReference type="Proteomes" id="UP000052946"/>
    </source>
</evidence>
<dbReference type="Proteomes" id="UP000052946">
    <property type="component" value="Unassembled WGS sequence"/>
</dbReference>
<dbReference type="Pfam" id="PF08863">
    <property type="entry name" value="YolD"/>
    <property type="match status" value="1"/>
</dbReference>
<reference evidence="1 2" key="2">
    <citation type="journal article" date="2016" name="Genome Announc.">
        <title>Draft Genome Sequence of Oceanobacillus picturae Heshi-B3, Isolated from Fermented Rice Bran in a Traditional Japanese Seafood Dish.</title>
        <authorList>
            <person name="Akuzawa S."/>
            <person name="Nagaoka J."/>
            <person name="Kanekatsu M."/>
            <person name="Kanesaki Y."/>
            <person name="Suzuki T."/>
        </authorList>
    </citation>
    <scope>NUCLEOTIDE SEQUENCE [LARGE SCALE GENOMIC DNA]</scope>
    <source>
        <strain evidence="1 2">Heshi-B3</strain>
    </source>
</reference>
<comment type="caution">
    <text evidence="1">The sequence shown here is derived from an EMBL/GenBank/DDBJ whole genome shotgun (WGS) entry which is preliminary data.</text>
</comment>
<reference evidence="2" key="1">
    <citation type="submission" date="2015-07" db="EMBL/GenBank/DDBJ databases">
        <title>Draft Genome Sequence of Oceanobacillus picturae Heshi-B3 that Was Isolated from Fermented Rice Bran with Aging Salted Mackerel, Which Was Named Heshiko as Traditional Fermented Seafood in Japan.</title>
        <authorList>
            <person name="Akuzawa S."/>
            <person name="Nakagawa J."/>
            <person name="Kanekatsu T."/>
            <person name="Kanesaki Y."/>
            <person name="Suzuki T."/>
        </authorList>
    </citation>
    <scope>NUCLEOTIDE SEQUENCE [LARGE SCALE GENOMIC DNA]</scope>
    <source>
        <strain evidence="2">Heshi-B3</strain>
    </source>
</reference>
<proteinExistence type="predicted"/>
<dbReference type="RefSeq" id="WP_058950378.1">
    <property type="nucleotide sequence ID" value="NZ_BBXV01000026.1"/>
</dbReference>
<dbReference type="EMBL" id="BBXV01000026">
    <property type="protein sequence ID" value="GAQ18303.1"/>
    <property type="molecule type" value="Genomic_DNA"/>
</dbReference>
<dbReference type="PANTHER" id="PTHR40051:SF1">
    <property type="entry name" value="YOLD-LIKE FAMILY PROTEIN"/>
    <property type="match status" value="1"/>
</dbReference>
<dbReference type="OrthoDB" id="1644322at2"/>
<dbReference type="AlphaFoldDB" id="A0A0U9H744"/>
<evidence type="ECO:0000313" key="1">
    <source>
        <dbReference type="EMBL" id="GAQ18303.1"/>
    </source>
</evidence>
<dbReference type="PANTHER" id="PTHR40051">
    <property type="entry name" value="IG HYPOTHETICAL 15966"/>
    <property type="match status" value="1"/>
</dbReference>
<organism evidence="1 2">
    <name type="scientific">Oceanobacillus picturae</name>
    <dbReference type="NCBI Taxonomy" id="171693"/>
    <lineage>
        <taxon>Bacteria</taxon>
        <taxon>Bacillati</taxon>
        <taxon>Bacillota</taxon>
        <taxon>Bacilli</taxon>
        <taxon>Bacillales</taxon>
        <taxon>Bacillaceae</taxon>
        <taxon>Oceanobacillus</taxon>
    </lineage>
</organism>
<name>A0A0U9H744_9BACI</name>
<gene>
    <name evidence="1" type="ORF">OPHB3_2242</name>
</gene>
<sequence>MSVNDRGTIKWTAMMLPEHIELLKKVWAEQEFKEKPMLSEYQMEEINLQLQLALANDLTIELEYFRDHDYRKVKGKLLGVDVLNRFVKINQEYLPLDHLTGAWID</sequence>
<dbReference type="InterPro" id="IPR014962">
    <property type="entry name" value="YolD"/>
</dbReference>
<accession>A0A0U9H744</accession>